<dbReference type="AlphaFoldDB" id="A0A4Z0YA64"/>
<evidence type="ECO:0000313" key="1">
    <source>
        <dbReference type="EMBL" id="TGJ81099.1"/>
    </source>
</evidence>
<gene>
    <name evidence="1" type="ORF">E0Z10_g7654</name>
</gene>
<dbReference type="Proteomes" id="UP000297716">
    <property type="component" value="Unassembled WGS sequence"/>
</dbReference>
<evidence type="ECO:0008006" key="3">
    <source>
        <dbReference type="Google" id="ProtNLM"/>
    </source>
</evidence>
<organism evidence="1 2">
    <name type="scientific">Xylaria hypoxylon</name>
    <dbReference type="NCBI Taxonomy" id="37992"/>
    <lineage>
        <taxon>Eukaryota</taxon>
        <taxon>Fungi</taxon>
        <taxon>Dikarya</taxon>
        <taxon>Ascomycota</taxon>
        <taxon>Pezizomycotina</taxon>
        <taxon>Sordariomycetes</taxon>
        <taxon>Xylariomycetidae</taxon>
        <taxon>Xylariales</taxon>
        <taxon>Xylariaceae</taxon>
        <taxon>Xylaria</taxon>
    </lineage>
</organism>
<proteinExistence type="predicted"/>
<reference evidence="1 2" key="1">
    <citation type="submission" date="2019-03" db="EMBL/GenBank/DDBJ databases">
        <title>Draft genome sequence of Xylaria hypoxylon DSM 108379, a ubiquitous saprotrophic-parasitic fungi on hardwood.</title>
        <authorList>
            <person name="Buettner E."/>
            <person name="Leonhardt S."/>
            <person name="Gebauer A.M."/>
            <person name="Liers C."/>
            <person name="Hofrichter M."/>
            <person name="Kellner H."/>
        </authorList>
    </citation>
    <scope>NUCLEOTIDE SEQUENCE [LARGE SCALE GENOMIC DNA]</scope>
    <source>
        <strain evidence="1 2">DSM 108379</strain>
    </source>
</reference>
<dbReference type="OrthoDB" id="5958943at2759"/>
<protein>
    <recommendedName>
        <fullName evidence="3">Transcription factor domain-containing protein</fullName>
    </recommendedName>
</protein>
<keyword evidence="2" id="KW-1185">Reference proteome</keyword>
<sequence length="531" mass="60940">MYRRVKLLDRVAQSTGLVQITYAENQTASKALNLVIMAFATQWAQGNRRREQMFPTSLDTLDPARSEDMAGDFVDEFEECFQHSLWEQAKKALEDVASLESYRVVYAELIFGLIQRPWVTNDYSKTSVLRPSKNNSFRDIKTWLPQIMEIMSQDGPPVYTDRASRKMRTLKCRFEASEVGLLRSNYAYSSQQQEDAISKITSEHRGTIGLLYWLAVMFDTVSSSMNERPVALADEECQHDAAYSSSATTAQPTNYRWNLKLFAQDNLTKPSTLSWPCPYESSVKAVTRSAAVKVLLFRYVSYLQSAMRKRERGHIIEEIIQKTTQIYRYWNVTHGAFFRSLIKNYESVPVRIKSWFPCIHIPWHLGALMFADLIEFVDQNGLGIEDASLERLNVSLATRIRKSSAVELSDLARVTTPREFGNMPIEQLPGYHFAVNEGSILTEPWTVLLIRAFTKASIFHLSVAENLRQQEWAILGQESDEYKESLRRCDTCIKALWFLGRKSEMARSLGKMLAEVLRNQEAEHTSEQAFS</sequence>
<evidence type="ECO:0000313" key="2">
    <source>
        <dbReference type="Proteomes" id="UP000297716"/>
    </source>
</evidence>
<name>A0A4Z0YA64_9PEZI</name>
<dbReference type="EMBL" id="SKBN01000185">
    <property type="protein sequence ID" value="TGJ81099.1"/>
    <property type="molecule type" value="Genomic_DNA"/>
</dbReference>
<dbReference type="STRING" id="37992.A0A4Z0YA64"/>
<accession>A0A4Z0YA64</accession>
<comment type="caution">
    <text evidence="1">The sequence shown here is derived from an EMBL/GenBank/DDBJ whole genome shotgun (WGS) entry which is preliminary data.</text>
</comment>